<reference evidence="2 3" key="1">
    <citation type="submission" date="2017-06" db="EMBL/GenBank/DDBJ databases">
        <title>Comparative genomic analysis of Ambrosia Fusariam Clade fungi.</title>
        <authorList>
            <person name="Stajich J.E."/>
            <person name="Carrillo J."/>
            <person name="Kijimoto T."/>
            <person name="Eskalen A."/>
            <person name="O'Donnell K."/>
            <person name="Kasson M."/>
        </authorList>
    </citation>
    <scope>NUCLEOTIDE SEQUENCE [LARGE SCALE GENOMIC DNA]</scope>
    <source>
        <strain evidence="2 3">NRRL62584</strain>
    </source>
</reference>
<protein>
    <recommendedName>
        <fullName evidence="4">Fungal N-terminal domain-containing protein</fullName>
    </recommendedName>
</protein>
<gene>
    <name evidence="2" type="ORF">CEP54_013740</name>
</gene>
<evidence type="ECO:0000313" key="2">
    <source>
        <dbReference type="EMBL" id="RSL46677.1"/>
    </source>
</evidence>
<dbReference type="EMBL" id="NKCI01000233">
    <property type="protein sequence ID" value="RSL46677.1"/>
    <property type="molecule type" value="Genomic_DNA"/>
</dbReference>
<evidence type="ECO:0000256" key="1">
    <source>
        <dbReference type="SAM" id="MobiDB-lite"/>
    </source>
</evidence>
<feature type="region of interest" description="Disordered" evidence="1">
    <location>
        <begin position="337"/>
        <end position="389"/>
    </location>
</feature>
<dbReference type="Proteomes" id="UP000288168">
    <property type="component" value="Unassembled WGS sequence"/>
</dbReference>
<organism evidence="2 3">
    <name type="scientific">Fusarium duplospermum</name>
    <dbReference type="NCBI Taxonomy" id="1325734"/>
    <lineage>
        <taxon>Eukaryota</taxon>
        <taxon>Fungi</taxon>
        <taxon>Dikarya</taxon>
        <taxon>Ascomycota</taxon>
        <taxon>Pezizomycotina</taxon>
        <taxon>Sordariomycetes</taxon>
        <taxon>Hypocreomycetidae</taxon>
        <taxon>Hypocreales</taxon>
        <taxon>Nectriaceae</taxon>
        <taxon>Fusarium</taxon>
        <taxon>Fusarium solani species complex</taxon>
    </lineage>
</organism>
<sequence length="561" mass="63481">MAEALAAVGVVASLVQLTDASIRTCLCLYTFFSSMHNSQPDLHRHILVIRDVHDAIQLIRKTVSCQRLTETEGRALGDQLNNVMQELSGLEEAIAGKDPTRLRARVAWVLKSAETERALQRLENHKTTLVLLLQALNLGQSERILFSQTSTQTYLQCLVEDQKRNGAAMRAEVGKGMEELEIRMASLDSTFGLYQQSLKEGFSNMSHEIQVSEEHVGNMLRHELQRQLRPLVEEALTKSEKQNAAALEQFRAVVADATTQITRNIFRQGDREKQLAFLETDSTSNPQYSADPTQHFQHSMITRPVALKQKDCEVTIFDFLLSPLFCLVPPNRYEENDEEDCLEESVWEPDSDLSDRDSSSEPECKITDEVDQDDNDGLDDTDHSYHGLPPKVDHERYLADIRRLAEFLGRQGLDLLHHTGSELTDVLYESQRMGLPVLQQCGLDGNYTDPTMETLKPIIYAALCSLSYATSVTNEMENLVRIISTGADIYTVEWADDEWIEDVGSDGVMSPTALAKATDIVEEWEEALRRAGYDPKEVFIEDERRRREFRLLQGQVPDDIS</sequence>
<evidence type="ECO:0000313" key="3">
    <source>
        <dbReference type="Proteomes" id="UP000288168"/>
    </source>
</evidence>
<dbReference type="AlphaFoldDB" id="A0A428P0X6"/>
<accession>A0A428P0X6</accession>
<feature type="compositionally biased region" description="Basic and acidic residues" evidence="1">
    <location>
        <begin position="380"/>
        <end position="389"/>
    </location>
</feature>
<dbReference type="OrthoDB" id="5431013at2759"/>
<feature type="compositionally biased region" description="Acidic residues" evidence="1">
    <location>
        <begin position="337"/>
        <end position="352"/>
    </location>
</feature>
<comment type="caution">
    <text evidence="2">The sequence shown here is derived from an EMBL/GenBank/DDBJ whole genome shotgun (WGS) entry which is preliminary data.</text>
</comment>
<proteinExistence type="predicted"/>
<feature type="compositionally biased region" description="Basic and acidic residues" evidence="1">
    <location>
        <begin position="353"/>
        <end position="368"/>
    </location>
</feature>
<name>A0A428P0X6_9HYPO</name>
<keyword evidence="3" id="KW-1185">Reference proteome</keyword>
<evidence type="ECO:0008006" key="4">
    <source>
        <dbReference type="Google" id="ProtNLM"/>
    </source>
</evidence>
<feature type="compositionally biased region" description="Acidic residues" evidence="1">
    <location>
        <begin position="369"/>
        <end position="379"/>
    </location>
</feature>